<protein>
    <submittedName>
        <fullName evidence="2">IS3 family transposase</fullName>
    </submittedName>
</protein>
<evidence type="ECO:0000259" key="1">
    <source>
        <dbReference type="PROSITE" id="PS50994"/>
    </source>
</evidence>
<organism evidence="2 3">
    <name type="scientific">Intestinibacter bartlettii</name>
    <dbReference type="NCBI Taxonomy" id="261299"/>
    <lineage>
        <taxon>Bacteria</taxon>
        <taxon>Bacillati</taxon>
        <taxon>Bacillota</taxon>
        <taxon>Clostridia</taxon>
        <taxon>Peptostreptococcales</taxon>
        <taxon>Peptostreptococcaceae</taxon>
        <taxon>Intestinibacter</taxon>
    </lineage>
</organism>
<evidence type="ECO:0000313" key="3">
    <source>
        <dbReference type="Proteomes" id="UP001299409"/>
    </source>
</evidence>
<dbReference type="SUPFAM" id="SSF46689">
    <property type="entry name" value="Homeodomain-like"/>
    <property type="match status" value="1"/>
</dbReference>
<dbReference type="NCBIfam" id="NF033516">
    <property type="entry name" value="transpos_IS3"/>
    <property type="match status" value="1"/>
</dbReference>
<accession>A0ABS8CXY6</accession>
<name>A0ABS8CXY6_9FIRM</name>
<proteinExistence type="predicted"/>
<dbReference type="Pfam" id="PF01527">
    <property type="entry name" value="HTH_Tnp_1"/>
    <property type="match status" value="1"/>
</dbReference>
<dbReference type="PANTHER" id="PTHR46889">
    <property type="entry name" value="TRANSPOSASE INSF FOR INSERTION SEQUENCE IS3B-RELATED"/>
    <property type="match status" value="1"/>
</dbReference>
<feature type="domain" description="Integrase catalytic" evidence="1">
    <location>
        <begin position="90"/>
        <end position="186"/>
    </location>
</feature>
<dbReference type="InterPro" id="IPR002514">
    <property type="entry name" value="Transposase_8"/>
</dbReference>
<keyword evidence="3" id="KW-1185">Reference proteome</keyword>
<dbReference type="InterPro" id="IPR048020">
    <property type="entry name" value="Transpos_IS3"/>
</dbReference>
<dbReference type="Gene3D" id="3.30.420.10">
    <property type="entry name" value="Ribonuclease H-like superfamily/Ribonuclease H"/>
    <property type="match status" value="1"/>
</dbReference>
<comment type="caution">
    <text evidence="2">The sequence shown here is derived from an EMBL/GenBank/DDBJ whole genome shotgun (WGS) entry which is preliminary data.</text>
</comment>
<reference evidence="2 3" key="1">
    <citation type="submission" date="2021-10" db="EMBL/GenBank/DDBJ databases">
        <title>Collection of gut derived symbiotic bacterial strains cultured from healthy donors.</title>
        <authorList>
            <person name="Lin H."/>
            <person name="Littmann E."/>
            <person name="Claire K."/>
            <person name="Pamer E."/>
        </authorList>
    </citation>
    <scope>NUCLEOTIDE SEQUENCE [LARGE SCALE GENOMIC DNA]</scope>
    <source>
        <strain evidence="2 3">MSK.17.68</strain>
    </source>
</reference>
<dbReference type="InterPro" id="IPR036397">
    <property type="entry name" value="RNaseH_sf"/>
</dbReference>
<dbReference type="EMBL" id="JAJBMB010000008">
    <property type="protein sequence ID" value="MCB5446338.1"/>
    <property type="molecule type" value="Genomic_DNA"/>
</dbReference>
<dbReference type="PANTHER" id="PTHR46889:SF4">
    <property type="entry name" value="TRANSPOSASE INSO FOR INSERTION SEQUENCE ELEMENT IS911B-RELATED"/>
    <property type="match status" value="1"/>
</dbReference>
<evidence type="ECO:0000313" key="2">
    <source>
        <dbReference type="EMBL" id="MCB5446338.1"/>
    </source>
</evidence>
<dbReference type="InterPro" id="IPR012337">
    <property type="entry name" value="RNaseH-like_sf"/>
</dbReference>
<dbReference type="RefSeq" id="WP_226914522.1">
    <property type="nucleotide sequence ID" value="NZ_BAABXU010000001.1"/>
</dbReference>
<dbReference type="InterPro" id="IPR050900">
    <property type="entry name" value="Transposase_IS3/IS150/IS904"/>
</dbReference>
<dbReference type="SUPFAM" id="SSF53098">
    <property type="entry name" value="Ribonuclease H-like"/>
    <property type="match status" value="1"/>
</dbReference>
<dbReference type="PROSITE" id="PS50994">
    <property type="entry name" value="INTEGRASE"/>
    <property type="match status" value="1"/>
</dbReference>
<gene>
    <name evidence="2" type="ORF">LIP50_09010</name>
</gene>
<sequence>MASNNSKYSQEAREETAKFIIESGKSATSVGEEMGIDKNTVCRWVRDYRRKYNLPSSSYAEEKGVSEKNLVVKSALGNAISRVNNTEGIIFHSDRGSQYRSKGYKNMLDENKIISSMSKPVCPYDNSCVESFFATLKKECIYRKSYATIEEIRHDVFEYIELFYNGKRMHSVLGYMSPVEYRLIKYS</sequence>
<dbReference type="Proteomes" id="UP001299409">
    <property type="component" value="Unassembled WGS sequence"/>
</dbReference>
<dbReference type="InterPro" id="IPR001584">
    <property type="entry name" value="Integrase_cat-core"/>
</dbReference>
<dbReference type="InterPro" id="IPR009057">
    <property type="entry name" value="Homeodomain-like_sf"/>
</dbReference>
<dbReference type="Pfam" id="PF13333">
    <property type="entry name" value="rve_2"/>
    <property type="match status" value="1"/>
</dbReference>